<dbReference type="Proteomes" id="UP001596138">
    <property type="component" value="Unassembled WGS sequence"/>
</dbReference>
<dbReference type="Pfam" id="PF13193">
    <property type="entry name" value="AMP-binding_C"/>
    <property type="match status" value="1"/>
</dbReference>
<organism evidence="3 4">
    <name type="scientific">Longivirga aurantiaca</name>
    <dbReference type="NCBI Taxonomy" id="1837743"/>
    <lineage>
        <taxon>Bacteria</taxon>
        <taxon>Bacillati</taxon>
        <taxon>Actinomycetota</taxon>
        <taxon>Actinomycetes</taxon>
        <taxon>Sporichthyales</taxon>
        <taxon>Sporichthyaceae</taxon>
        <taxon>Longivirga</taxon>
    </lineage>
</organism>
<dbReference type="InterPro" id="IPR050237">
    <property type="entry name" value="ATP-dep_AMP-bd_enzyme"/>
</dbReference>
<name>A0ABW1T5X0_9ACTN</name>
<proteinExistence type="predicted"/>
<evidence type="ECO:0000313" key="4">
    <source>
        <dbReference type="Proteomes" id="UP001596138"/>
    </source>
</evidence>
<accession>A0ABW1T5X0</accession>
<sequence>MSTFGSTLVSWIGAVARAHPNDPALIFEGDTWTYKDLWHRSASISRELLAKGLRRGESVGLVGANEAVYVATYFGIMRAGATAVPLNAMLDVKSLREQLELVEATSVFVGHVAEGVRDELAESFRVLPMHGSGAAVSRSQLPAVRTNTPCSIMLTSGSTGKPKGAVHTQGTMLHAALQLGSMFPFGPGQRGVVFLPLYACIPEQVLPMLCMGGALEILPRFDIERIADACLQATTFDAVPTVMGRLIEHAPLDKLAHLEWVLFASEAMPTALINRWWEELPNVETHQFYGMTEILPLTAASHRMLRAEPTTVGRAFPTTSIRVQATDGFESLDGSGELVGMSPARMLGYYNDDPATARAVSTTGGMHTGDIGRIDENGFVYLTGRLKDIIITGGINVSPGEIEHVACHHPDVLSAIVVGLQSQRWGETPVVVAVAKPGRDLSADELLRYCRSNLASYKRPSGAAVVTSLPTTGIGKAAKESVKQMIMDGVILLVHA</sequence>
<feature type="domain" description="AMP-binding enzyme C-terminal" evidence="2">
    <location>
        <begin position="401"/>
        <end position="476"/>
    </location>
</feature>
<keyword evidence="4" id="KW-1185">Reference proteome</keyword>
<dbReference type="InterPro" id="IPR000873">
    <property type="entry name" value="AMP-dep_synth/lig_dom"/>
</dbReference>
<dbReference type="Gene3D" id="3.30.300.30">
    <property type="match status" value="1"/>
</dbReference>
<dbReference type="InterPro" id="IPR045851">
    <property type="entry name" value="AMP-bd_C_sf"/>
</dbReference>
<dbReference type="InterPro" id="IPR042099">
    <property type="entry name" value="ANL_N_sf"/>
</dbReference>
<dbReference type="PANTHER" id="PTHR43767">
    <property type="entry name" value="LONG-CHAIN-FATTY-ACID--COA LIGASE"/>
    <property type="match status" value="1"/>
</dbReference>
<dbReference type="SUPFAM" id="SSF56801">
    <property type="entry name" value="Acetyl-CoA synthetase-like"/>
    <property type="match status" value="1"/>
</dbReference>
<dbReference type="EMBL" id="JBHSTI010000015">
    <property type="protein sequence ID" value="MFC6239317.1"/>
    <property type="molecule type" value="Genomic_DNA"/>
</dbReference>
<dbReference type="RefSeq" id="WP_386768506.1">
    <property type="nucleotide sequence ID" value="NZ_JBHSTI010000015.1"/>
</dbReference>
<dbReference type="Pfam" id="PF00501">
    <property type="entry name" value="AMP-binding"/>
    <property type="match status" value="1"/>
</dbReference>
<dbReference type="PROSITE" id="PS00455">
    <property type="entry name" value="AMP_BINDING"/>
    <property type="match status" value="1"/>
</dbReference>
<dbReference type="PANTHER" id="PTHR43767:SF1">
    <property type="entry name" value="NONRIBOSOMAL PEPTIDE SYNTHASE PES1 (EUROFUNG)-RELATED"/>
    <property type="match status" value="1"/>
</dbReference>
<gene>
    <name evidence="3" type="ORF">ACFQGU_15670</name>
</gene>
<comment type="caution">
    <text evidence="3">The sequence shown here is derived from an EMBL/GenBank/DDBJ whole genome shotgun (WGS) entry which is preliminary data.</text>
</comment>
<reference evidence="4" key="1">
    <citation type="journal article" date="2019" name="Int. J. Syst. Evol. Microbiol.">
        <title>The Global Catalogue of Microorganisms (GCM) 10K type strain sequencing project: providing services to taxonomists for standard genome sequencing and annotation.</title>
        <authorList>
            <consortium name="The Broad Institute Genomics Platform"/>
            <consortium name="The Broad Institute Genome Sequencing Center for Infectious Disease"/>
            <person name="Wu L."/>
            <person name="Ma J."/>
        </authorList>
    </citation>
    <scope>NUCLEOTIDE SEQUENCE [LARGE SCALE GENOMIC DNA]</scope>
    <source>
        <strain evidence="4">CGMCC 4.7317</strain>
    </source>
</reference>
<protein>
    <submittedName>
        <fullName evidence="3">Class I adenylate-forming enzyme family protein</fullName>
    </submittedName>
</protein>
<evidence type="ECO:0000259" key="1">
    <source>
        <dbReference type="Pfam" id="PF00501"/>
    </source>
</evidence>
<feature type="domain" description="AMP-dependent synthetase/ligase" evidence="1">
    <location>
        <begin position="15"/>
        <end position="350"/>
    </location>
</feature>
<dbReference type="InterPro" id="IPR020845">
    <property type="entry name" value="AMP-binding_CS"/>
</dbReference>
<evidence type="ECO:0000259" key="2">
    <source>
        <dbReference type="Pfam" id="PF13193"/>
    </source>
</evidence>
<evidence type="ECO:0000313" key="3">
    <source>
        <dbReference type="EMBL" id="MFC6239317.1"/>
    </source>
</evidence>
<dbReference type="InterPro" id="IPR025110">
    <property type="entry name" value="AMP-bd_C"/>
</dbReference>
<dbReference type="Gene3D" id="3.40.50.12780">
    <property type="entry name" value="N-terminal domain of ligase-like"/>
    <property type="match status" value="1"/>
</dbReference>